<dbReference type="InterPro" id="IPR055170">
    <property type="entry name" value="GFO_IDH_MocA-like_dom"/>
</dbReference>
<sequence length="321" mass="35201">MHLALLGTGMIVKEVLPVLQTIDGIELVAIMSTPRSLDKAQALAKDYGMSQASSDFSEILANEAVDTVYIGTPNHTHYDYAQKALKAGKHVICEKPFTMEADQLENLYQEAEKQGLILLEAITNQYLSNFQVLKDNLAKIGDLKIANVNYSQYSSRYDAFKRGDIAPAFNPAMGGGALRDLNIYNIHLLVGLLGQPEQVNYLANMERGVDTSGILVMDYGSFKAVSIGAKDCSAEIRSTFQGDKGSLTILGPTNSLPQIVLTLNGQEPIDISQINPHHRMYDEFVAFEKIIAERDLASSRKALEHSRTVMAVLEEAAQSMS</sequence>
<gene>
    <name evidence="3" type="ORF">STRCR_2214</name>
</gene>
<keyword evidence="4" id="KW-1185">Reference proteome</keyword>
<dbReference type="eggNOG" id="COG0673">
    <property type="taxonomic scope" value="Bacteria"/>
</dbReference>
<dbReference type="RefSeq" id="WP_004229081.1">
    <property type="nucleotide sequence ID" value="NZ_AEUV02000002.1"/>
</dbReference>
<evidence type="ECO:0000259" key="1">
    <source>
        <dbReference type="Pfam" id="PF01408"/>
    </source>
</evidence>
<dbReference type="Pfam" id="PF22725">
    <property type="entry name" value="GFO_IDH_MocA_C3"/>
    <property type="match status" value="1"/>
</dbReference>
<dbReference type="SUPFAM" id="SSF51735">
    <property type="entry name" value="NAD(P)-binding Rossmann-fold domains"/>
    <property type="match status" value="1"/>
</dbReference>
<accession>G5JSL3</accession>
<name>G5JSL3_STRCG</name>
<dbReference type="EMBL" id="AEUV02000002">
    <property type="protein sequence ID" value="EHI75064.1"/>
    <property type="molecule type" value="Genomic_DNA"/>
</dbReference>
<evidence type="ECO:0000259" key="2">
    <source>
        <dbReference type="Pfam" id="PF22725"/>
    </source>
</evidence>
<dbReference type="SUPFAM" id="SSF55347">
    <property type="entry name" value="Glyceraldehyde-3-phosphate dehydrogenase-like, C-terminal domain"/>
    <property type="match status" value="1"/>
</dbReference>
<dbReference type="PANTHER" id="PTHR43054">
    <property type="match status" value="1"/>
</dbReference>
<protein>
    <submittedName>
        <fullName evidence="3">Oxidoreductase, Gfo/Idh/MocA family</fullName>
    </submittedName>
</protein>
<dbReference type="Pfam" id="PF01408">
    <property type="entry name" value="GFO_IDH_MocA"/>
    <property type="match status" value="1"/>
</dbReference>
<evidence type="ECO:0000313" key="3">
    <source>
        <dbReference type="EMBL" id="EHI75064.1"/>
    </source>
</evidence>
<proteinExistence type="predicted"/>
<dbReference type="GO" id="GO:0000166">
    <property type="term" value="F:nucleotide binding"/>
    <property type="evidence" value="ECO:0007669"/>
    <property type="project" value="InterPro"/>
</dbReference>
<dbReference type="Gene3D" id="3.30.360.10">
    <property type="entry name" value="Dihydrodipicolinate Reductase, domain 2"/>
    <property type="match status" value="1"/>
</dbReference>
<comment type="caution">
    <text evidence="3">The sequence shown here is derived from an EMBL/GenBank/DDBJ whole genome shotgun (WGS) entry which is preliminary data.</text>
</comment>
<dbReference type="AlphaFoldDB" id="G5JSL3"/>
<evidence type="ECO:0000313" key="4">
    <source>
        <dbReference type="Proteomes" id="UP000004322"/>
    </source>
</evidence>
<dbReference type="OrthoDB" id="9815825at2"/>
<dbReference type="Gene3D" id="3.40.50.720">
    <property type="entry name" value="NAD(P)-binding Rossmann-like Domain"/>
    <property type="match status" value="1"/>
</dbReference>
<dbReference type="InterPro" id="IPR000683">
    <property type="entry name" value="Gfo/Idh/MocA-like_OxRdtase_N"/>
</dbReference>
<reference evidence="3" key="1">
    <citation type="submission" date="2011-07" db="EMBL/GenBank/DDBJ databases">
        <authorList>
            <person name="Stanhope M.J."/>
            <person name="Durkin A.S."/>
            <person name="Hostetler J."/>
            <person name="Kim M."/>
            <person name="Radune D."/>
            <person name="Singh I."/>
            <person name="Town C.D."/>
        </authorList>
    </citation>
    <scope>NUCLEOTIDE SEQUENCE [LARGE SCALE GENOMIC DNA]</scope>
    <source>
        <strain evidence="3">HS-6</strain>
    </source>
</reference>
<feature type="domain" description="GFO/IDH/MocA-like oxidoreductase" evidence="2">
    <location>
        <begin position="139"/>
        <end position="247"/>
    </location>
</feature>
<dbReference type="Proteomes" id="UP000004322">
    <property type="component" value="Unassembled WGS sequence"/>
</dbReference>
<organism evidence="3 4">
    <name type="scientific">Streptococcus criceti HS-6</name>
    <dbReference type="NCBI Taxonomy" id="873449"/>
    <lineage>
        <taxon>Bacteria</taxon>
        <taxon>Bacillati</taxon>
        <taxon>Bacillota</taxon>
        <taxon>Bacilli</taxon>
        <taxon>Lactobacillales</taxon>
        <taxon>Streptococcaceae</taxon>
        <taxon>Streptococcus</taxon>
    </lineage>
</organism>
<dbReference type="InterPro" id="IPR036291">
    <property type="entry name" value="NAD(P)-bd_dom_sf"/>
</dbReference>
<feature type="domain" description="Gfo/Idh/MocA-like oxidoreductase N-terminal" evidence="1">
    <location>
        <begin position="2"/>
        <end position="118"/>
    </location>
</feature>
<dbReference type="STRING" id="873449.STRCR_2214"/>
<dbReference type="PANTHER" id="PTHR43054:SF1">
    <property type="entry name" value="SCYLLO-INOSITOL 2-DEHYDROGENASE (NADP(+)) IOLU"/>
    <property type="match status" value="1"/>
</dbReference>